<sequence>MQKMSKQLAVSSAFATFAMAAMALIHTPDRSGHGTESGVFAVEAELPQIELPGPSILPG</sequence>
<dbReference type="AlphaFoldDB" id="A0A1Y6F5I0"/>
<accession>A0A1Y6F5I0</accession>
<organism evidence="2 3">
    <name type="scientific">Altererythrobacter xiamenensis</name>
    <dbReference type="NCBI Taxonomy" id="1316679"/>
    <lineage>
        <taxon>Bacteria</taxon>
        <taxon>Pseudomonadati</taxon>
        <taxon>Pseudomonadota</taxon>
        <taxon>Alphaproteobacteria</taxon>
        <taxon>Sphingomonadales</taxon>
        <taxon>Erythrobacteraceae</taxon>
        <taxon>Altererythrobacter</taxon>
    </lineage>
</organism>
<proteinExistence type="predicted"/>
<evidence type="ECO:0000313" key="3">
    <source>
        <dbReference type="Proteomes" id="UP000194420"/>
    </source>
</evidence>
<name>A0A1Y6F5I0_9SPHN</name>
<feature type="signal peptide" evidence="1">
    <location>
        <begin position="1"/>
        <end position="23"/>
    </location>
</feature>
<keyword evidence="3" id="KW-1185">Reference proteome</keyword>
<gene>
    <name evidence="2" type="ORF">SAMN06297468_1982</name>
</gene>
<feature type="chain" id="PRO_5010987239" evidence="1">
    <location>
        <begin position="24"/>
        <end position="59"/>
    </location>
</feature>
<evidence type="ECO:0000256" key="1">
    <source>
        <dbReference type="SAM" id="SignalP"/>
    </source>
</evidence>
<keyword evidence="1" id="KW-0732">Signal</keyword>
<reference evidence="3" key="1">
    <citation type="submission" date="2017-04" db="EMBL/GenBank/DDBJ databases">
        <authorList>
            <person name="Varghese N."/>
            <person name="Submissions S."/>
        </authorList>
    </citation>
    <scope>NUCLEOTIDE SEQUENCE [LARGE SCALE GENOMIC DNA]</scope>
</reference>
<protein>
    <submittedName>
        <fullName evidence="2">Uncharacterized protein</fullName>
    </submittedName>
</protein>
<dbReference type="EMBL" id="FXWG01000002">
    <property type="protein sequence ID" value="SMQ69799.1"/>
    <property type="molecule type" value="Genomic_DNA"/>
</dbReference>
<dbReference type="Proteomes" id="UP000194420">
    <property type="component" value="Unassembled WGS sequence"/>
</dbReference>
<evidence type="ECO:0000313" key="2">
    <source>
        <dbReference type="EMBL" id="SMQ69799.1"/>
    </source>
</evidence>